<dbReference type="InterPro" id="IPR015421">
    <property type="entry name" value="PyrdxlP-dep_Trfase_major"/>
</dbReference>
<comment type="similarity">
    <text evidence="4 14">Belongs to the class-III pyridoxal-phosphate-dependent aminotransferase family.</text>
</comment>
<dbReference type="NCBIfam" id="TIGR00709">
    <property type="entry name" value="dat"/>
    <property type="match status" value="1"/>
</dbReference>
<evidence type="ECO:0000256" key="5">
    <source>
        <dbReference type="ARBA" id="ARBA00013155"/>
    </source>
</evidence>
<evidence type="ECO:0000256" key="7">
    <source>
        <dbReference type="ARBA" id="ARBA00022576"/>
    </source>
</evidence>
<evidence type="ECO:0000256" key="11">
    <source>
        <dbReference type="ARBA" id="ARBA00030665"/>
    </source>
</evidence>
<dbReference type="GO" id="GO:0008483">
    <property type="term" value="F:transaminase activity"/>
    <property type="evidence" value="ECO:0007669"/>
    <property type="project" value="UniProtKB-KW"/>
</dbReference>
<dbReference type="Gene3D" id="3.90.1150.10">
    <property type="entry name" value="Aspartate Aminotransferase, domain 1"/>
    <property type="match status" value="1"/>
</dbReference>
<evidence type="ECO:0000256" key="1">
    <source>
        <dbReference type="ARBA" id="ARBA00001933"/>
    </source>
</evidence>
<dbReference type="PANTHER" id="PTHR43552">
    <property type="entry name" value="DIAMINOBUTYRATE--2-OXOGLUTARATE AMINOTRANSFERASE"/>
    <property type="match status" value="1"/>
</dbReference>
<dbReference type="NCBIfam" id="NF005393">
    <property type="entry name" value="PRK06938.1"/>
    <property type="match status" value="1"/>
</dbReference>
<dbReference type="SUPFAM" id="SSF53383">
    <property type="entry name" value="PLP-dependent transferases"/>
    <property type="match status" value="1"/>
</dbReference>
<comment type="cofactor">
    <cofactor evidence="1">
        <name>pyridoxal 5'-phosphate</name>
        <dbReference type="ChEBI" id="CHEBI:597326"/>
    </cofactor>
</comment>
<feature type="compositionally biased region" description="Polar residues" evidence="15">
    <location>
        <begin position="1"/>
        <end position="14"/>
    </location>
</feature>
<dbReference type="PANTHER" id="PTHR43552:SF1">
    <property type="entry name" value="DIAMINOBUTYRATE--2-OXOGLUTARATE AMINOTRANSFERASE"/>
    <property type="match status" value="1"/>
</dbReference>
<evidence type="ECO:0000313" key="16">
    <source>
        <dbReference type="EMBL" id="UOQ94310.1"/>
    </source>
</evidence>
<accession>A0ABY4H322</accession>
<evidence type="ECO:0000256" key="6">
    <source>
        <dbReference type="ARBA" id="ARBA00014798"/>
    </source>
</evidence>
<feature type="region of interest" description="Disordered" evidence="15">
    <location>
        <begin position="1"/>
        <end position="25"/>
    </location>
</feature>
<evidence type="ECO:0000256" key="14">
    <source>
        <dbReference type="RuleBase" id="RU003560"/>
    </source>
</evidence>
<dbReference type="Pfam" id="PF00202">
    <property type="entry name" value="Aminotran_3"/>
    <property type="match status" value="1"/>
</dbReference>
<keyword evidence="9 14" id="KW-0663">Pyridoxal phosphate</keyword>
<evidence type="ECO:0000256" key="9">
    <source>
        <dbReference type="ARBA" id="ARBA00022898"/>
    </source>
</evidence>
<dbReference type="CDD" id="cd00610">
    <property type="entry name" value="OAT_like"/>
    <property type="match status" value="1"/>
</dbReference>
<dbReference type="Gene3D" id="3.40.640.10">
    <property type="entry name" value="Type I PLP-dependent aspartate aminotransferase-like (Major domain)"/>
    <property type="match status" value="1"/>
</dbReference>
<evidence type="ECO:0000256" key="10">
    <source>
        <dbReference type="ARBA" id="ARBA00029744"/>
    </source>
</evidence>
<evidence type="ECO:0000256" key="13">
    <source>
        <dbReference type="ARBA" id="ARBA00049111"/>
    </source>
</evidence>
<evidence type="ECO:0000256" key="12">
    <source>
        <dbReference type="ARBA" id="ARBA00031476"/>
    </source>
</evidence>
<dbReference type="EMBL" id="CP095074">
    <property type="protein sequence ID" value="UOQ94310.1"/>
    <property type="molecule type" value="Genomic_DNA"/>
</dbReference>
<reference evidence="16 17" key="1">
    <citation type="submission" date="2022-04" db="EMBL/GenBank/DDBJ databases">
        <title>Halobacillus sp. isolated from saltern.</title>
        <authorList>
            <person name="Won M."/>
            <person name="Lee C.-M."/>
            <person name="Woen H.-Y."/>
            <person name="Kwon S.-W."/>
        </authorList>
    </citation>
    <scope>NUCLEOTIDE SEQUENCE [LARGE SCALE GENOMIC DNA]</scope>
    <source>
        <strain evidence="16 17">SSTM10-2</strain>
    </source>
</reference>
<dbReference type="InterPro" id="IPR005814">
    <property type="entry name" value="Aminotrans_3"/>
</dbReference>
<name>A0ABY4H322_9BACI</name>
<dbReference type="InterPro" id="IPR015422">
    <property type="entry name" value="PyrdxlP-dep_Trfase_small"/>
</dbReference>
<evidence type="ECO:0000256" key="15">
    <source>
        <dbReference type="SAM" id="MobiDB-lite"/>
    </source>
</evidence>
<comment type="function">
    <text evidence="2">Catalyzes reversively the conversion of L-aspartate beta-semialdehyde (ASA) to L-2,4-diaminobutyrate (DABA) by transamination with L-glutamate.</text>
</comment>
<keyword evidence="17" id="KW-1185">Reference proteome</keyword>
<evidence type="ECO:0000256" key="3">
    <source>
        <dbReference type="ARBA" id="ARBA00004946"/>
    </source>
</evidence>
<evidence type="ECO:0000313" key="17">
    <source>
        <dbReference type="Proteomes" id="UP000831880"/>
    </source>
</evidence>
<dbReference type="EC" id="2.6.1.76" evidence="5"/>
<proteinExistence type="inferred from homology"/>
<evidence type="ECO:0000256" key="2">
    <source>
        <dbReference type="ARBA" id="ARBA00002189"/>
    </source>
</evidence>
<dbReference type="RefSeq" id="WP_244753968.1">
    <property type="nucleotide sequence ID" value="NZ_CP095074.1"/>
</dbReference>
<evidence type="ECO:0000256" key="4">
    <source>
        <dbReference type="ARBA" id="ARBA00008954"/>
    </source>
</evidence>
<keyword evidence="7 16" id="KW-0032">Aminotransferase</keyword>
<dbReference type="InterPro" id="IPR049704">
    <property type="entry name" value="Aminotrans_3_PPA_site"/>
</dbReference>
<dbReference type="PROSITE" id="PS00600">
    <property type="entry name" value="AA_TRANSFER_CLASS_3"/>
    <property type="match status" value="1"/>
</dbReference>
<gene>
    <name evidence="16" type="ORF">MUO14_04935</name>
</gene>
<dbReference type="Proteomes" id="UP000831880">
    <property type="component" value="Chromosome"/>
</dbReference>
<organism evidence="16 17">
    <name type="scientific">Halobacillus shinanisalinarum</name>
    <dbReference type="NCBI Taxonomy" id="2932258"/>
    <lineage>
        <taxon>Bacteria</taxon>
        <taxon>Bacillati</taxon>
        <taxon>Bacillota</taxon>
        <taxon>Bacilli</taxon>
        <taxon>Bacillales</taxon>
        <taxon>Bacillaceae</taxon>
        <taxon>Halobacillus</taxon>
    </lineage>
</organism>
<keyword evidence="8" id="KW-0808">Transferase</keyword>
<dbReference type="PIRSF" id="PIRSF000521">
    <property type="entry name" value="Transaminase_4ab_Lys_Orn"/>
    <property type="match status" value="1"/>
</dbReference>
<comment type="pathway">
    <text evidence="3">Amine and polyamine biosynthesis; ectoine biosynthesis; L-ectoine from L-aspartate 4-semialdehyde: step 1/3.</text>
</comment>
<evidence type="ECO:0000256" key="8">
    <source>
        <dbReference type="ARBA" id="ARBA00022679"/>
    </source>
</evidence>
<dbReference type="InterPro" id="IPR004637">
    <property type="entry name" value="Dat"/>
</dbReference>
<dbReference type="InterPro" id="IPR015424">
    <property type="entry name" value="PyrdxlP-dep_Trfase"/>
</dbReference>
<comment type="catalytic activity">
    <reaction evidence="13">
        <text>L-2,4-diaminobutanoate + 2-oxoglutarate = L-aspartate 4-semialdehyde + L-glutamate</text>
        <dbReference type="Rhea" id="RHEA:11160"/>
        <dbReference type="ChEBI" id="CHEBI:16810"/>
        <dbReference type="ChEBI" id="CHEBI:29985"/>
        <dbReference type="ChEBI" id="CHEBI:58761"/>
        <dbReference type="ChEBI" id="CHEBI:537519"/>
        <dbReference type="EC" id="2.6.1.76"/>
    </reaction>
</comment>
<sequence>MQTQAKETNQSLLKTQEVRESNARSYPRRIPIAIDQAKGIYVTDMDGKRYYDCLAGAGTLALGHNHPTVVEAMEVMLKSEKPLHTLDLTTPVKETFVSELFSALPEGFAEKAKIQFCGPTGGDAIEAAMKLVKTATGRSGILSFHGGYHGSTHGTMAISGTLGPKENVQGLMPNTHFLPYPYAYRCPFGVGGEESHQLSSRYIENMLDDPESGILPPAAMILEVVQGEGGSVPANVEWLKEMRRITRERGIPLIIDEIQTGIGRTGKFFAFEHADIVPDVIVLSKAIGGSLPLSVVIYDKELDKWAPGAHIGTFRGNQLAMAAGTATIKYIKENHLAAHAEAMGERLINKLGNMQEKVPELGDVRGRGLMVGIEMIDPTKKQASNGSYPANPDLASAIQRHCLERGLIVEVGGRHGSVIRMLPPLIITKDQIDEVAVIMRESITTALEMR</sequence>
<protein>
    <recommendedName>
        <fullName evidence="6">Diaminobutyrate--2-oxoglutarate transaminase</fullName>
        <ecNumber evidence="5">2.6.1.76</ecNumber>
    </recommendedName>
    <alternativeName>
        <fullName evidence="11">DABA aminotransferase</fullName>
    </alternativeName>
    <alternativeName>
        <fullName evidence="12">Diaminobutyrate--2-oxoglutarate aminotransferase</fullName>
    </alternativeName>
    <alternativeName>
        <fullName evidence="10">L-2,4-diaminobutyric acid transaminase</fullName>
    </alternativeName>
</protein>